<dbReference type="SUPFAM" id="SSF53448">
    <property type="entry name" value="Nucleotide-diphospho-sugar transferases"/>
    <property type="match status" value="1"/>
</dbReference>
<proteinExistence type="predicted"/>
<organism evidence="1">
    <name type="scientific">marine sediment metagenome</name>
    <dbReference type="NCBI Taxonomy" id="412755"/>
    <lineage>
        <taxon>unclassified sequences</taxon>
        <taxon>metagenomes</taxon>
        <taxon>ecological metagenomes</taxon>
    </lineage>
</organism>
<dbReference type="Gene3D" id="3.90.550.10">
    <property type="entry name" value="Spore Coat Polysaccharide Biosynthesis Protein SpsA, Chain A"/>
    <property type="match status" value="1"/>
</dbReference>
<reference evidence="1" key="1">
    <citation type="journal article" date="2015" name="Nature">
        <title>Complex archaea that bridge the gap between prokaryotes and eukaryotes.</title>
        <authorList>
            <person name="Spang A."/>
            <person name="Saw J.H."/>
            <person name="Jorgensen S.L."/>
            <person name="Zaremba-Niedzwiedzka K."/>
            <person name="Martijn J."/>
            <person name="Lind A.E."/>
            <person name="van Eijk R."/>
            <person name="Schleper C."/>
            <person name="Guy L."/>
            <person name="Ettema T.J."/>
        </authorList>
    </citation>
    <scope>NUCLEOTIDE SEQUENCE</scope>
</reference>
<gene>
    <name evidence="1" type="ORF">LCGC14_0618130</name>
</gene>
<evidence type="ECO:0008006" key="2">
    <source>
        <dbReference type="Google" id="ProtNLM"/>
    </source>
</evidence>
<name>A0A0F9RAJ3_9ZZZZ</name>
<evidence type="ECO:0000313" key="1">
    <source>
        <dbReference type="EMBL" id="KKN51874.1"/>
    </source>
</evidence>
<dbReference type="InterPro" id="IPR029044">
    <property type="entry name" value="Nucleotide-diphossugar_trans"/>
</dbReference>
<dbReference type="AlphaFoldDB" id="A0A0F9RAJ3"/>
<comment type="caution">
    <text evidence="1">The sequence shown here is derived from an EMBL/GenBank/DDBJ whole genome shotgun (WGS) entry which is preliminary data.</text>
</comment>
<sequence length="350" mass="40355">MFCIYTSNGNETRFLDLTQAPNQRQNFNIAIVGQQGRLSYEALLFAASLRHTSPDFQGRLLIMEPQPGELWSDDPTIKDAEIRTAFNNLGAEIIPFQNNHFGAAYPYGNKIEMLKALPQGEPFVFFDTDTLITGDITSVPFDFDRPSASLRRTNTWPVPQLYGPQYTGLWKSLYDKFDLDFESSLDRGQPDEYWQRYLYFNAGFFFYRCPHEFGKQFLKFALEIRDSPPEELCAQSFDPWLDQIALPLVIHSLGGGRDTLPAGLIDGQVSCHYRFLPLLYARENQLAVDTLEMISAPNKLKKVLKGYEPIKRMVYQGRGRKARALFDQDNLPRKEQAIRNRLKSNGYWMR</sequence>
<dbReference type="EMBL" id="LAZR01001044">
    <property type="protein sequence ID" value="KKN51874.1"/>
    <property type="molecule type" value="Genomic_DNA"/>
</dbReference>
<accession>A0A0F9RAJ3</accession>
<protein>
    <recommendedName>
        <fullName evidence="2">Nucleotide-diphospho-sugar transferase domain-containing protein</fullName>
    </recommendedName>
</protein>